<feature type="domain" description="FAD/NAD(P)-binding" evidence="12">
    <location>
        <begin position="243"/>
        <end position="562"/>
    </location>
</feature>
<evidence type="ECO:0000256" key="3">
    <source>
        <dbReference type="ARBA" id="ARBA00022630"/>
    </source>
</evidence>
<dbReference type="EMBL" id="FO203512">
    <property type="protein sequence ID" value="CCK74241.1"/>
    <property type="molecule type" value="Genomic_DNA"/>
</dbReference>
<comment type="similarity">
    <text evidence="2 9">Belongs to the class-I pyridine nucleotide-disulfide oxidoreductase family.</text>
</comment>
<keyword evidence="10" id="KW-0812">Transmembrane</keyword>
<dbReference type="GO" id="GO:0005886">
    <property type="term" value="C:plasma membrane"/>
    <property type="evidence" value="ECO:0007669"/>
    <property type="project" value="UniProtKB-ARBA"/>
</dbReference>
<evidence type="ECO:0000256" key="1">
    <source>
        <dbReference type="ARBA" id="ARBA00001974"/>
    </source>
</evidence>
<feature type="domain" description="VTT" evidence="13">
    <location>
        <begin position="58"/>
        <end position="174"/>
    </location>
</feature>
<dbReference type="Gene3D" id="3.50.50.60">
    <property type="entry name" value="FAD/NAD(P)-binding domain"/>
    <property type="match status" value="2"/>
</dbReference>
<evidence type="ECO:0000259" key="11">
    <source>
        <dbReference type="Pfam" id="PF02852"/>
    </source>
</evidence>
<dbReference type="AlphaFoldDB" id="R4YJ95"/>
<keyword evidence="7" id="KW-1015">Disulfide bond</keyword>
<evidence type="ECO:0000313" key="14">
    <source>
        <dbReference type="EMBL" id="CCK74241.1"/>
    </source>
</evidence>
<evidence type="ECO:0000256" key="8">
    <source>
        <dbReference type="ARBA" id="ARBA00023284"/>
    </source>
</evidence>
<evidence type="ECO:0000259" key="12">
    <source>
        <dbReference type="Pfam" id="PF07992"/>
    </source>
</evidence>
<feature type="domain" description="Pyridine nucleotide-disulphide oxidoreductase dimerisation" evidence="11">
    <location>
        <begin position="584"/>
        <end position="688"/>
    </location>
</feature>
<evidence type="ECO:0000313" key="15">
    <source>
        <dbReference type="Proteomes" id="UP000032749"/>
    </source>
</evidence>
<dbReference type="OrthoDB" id="9800167at2"/>
<evidence type="ECO:0000256" key="6">
    <source>
        <dbReference type="ARBA" id="ARBA00023002"/>
    </source>
</evidence>
<dbReference type="FunFam" id="3.30.390.30:FF:000001">
    <property type="entry name" value="Dihydrolipoyl dehydrogenase"/>
    <property type="match status" value="1"/>
</dbReference>
<evidence type="ECO:0000256" key="5">
    <source>
        <dbReference type="ARBA" id="ARBA00022857"/>
    </source>
</evidence>
<dbReference type="SUPFAM" id="SSF51905">
    <property type="entry name" value="FAD/NAD(P)-binding domain"/>
    <property type="match status" value="1"/>
</dbReference>
<dbReference type="PANTHER" id="PTHR43014">
    <property type="entry name" value="MERCURIC REDUCTASE"/>
    <property type="match status" value="1"/>
</dbReference>
<feature type="transmembrane region" description="Helical" evidence="10">
    <location>
        <begin position="244"/>
        <end position="263"/>
    </location>
</feature>
<dbReference type="PROSITE" id="PS00076">
    <property type="entry name" value="PYRIDINE_REDOX_1"/>
    <property type="match status" value="1"/>
</dbReference>
<keyword evidence="3 9" id="KW-0285">Flavoprotein</keyword>
<accession>R4YJ95</accession>
<comment type="cofactor">
    <cofactor evidence="1">
        <name>FAD</name>
        <dbReference type="ChEBI" id="CHEBI:57692"/>
    </cofactor>
</comment>
<dbReference type="GO" id="GO:0050660">
    <property type="term" value="F:flavin adenine dinucleotide binding"/>
    <property type="evidence" value="ECO:0007669"/>
    <property type="project" value="TreeGrafter"/>
</dbReference>
<dbReference type="SUPFAM" id="SSF55424">
    <property type="entry name" value="FAD/NAD-linked reductases, dimerisation (C-terminal) domain"/>
    <property type="match status" value="1"/>
</dbReference>
<dbReference type="KEGG" id="oai:OLEAN_C00650"/>
<dbReference type="PATRIC" id="fig|698738.3.peg.65"/>
<dbReference type="STRING" id="698738.OLEAN_C00650"/>
<dbReference type="Gene3D" id="3.30.390.30">
    <property type="match status" value="1"/>
</dbReference>
<sequence length="717" mass="77564">MKKLLLLGLIVGLVFGFYWVGEQWLLPETYQALYQEDPVQTAGIFFIVYALVAALSIPGAALMTLISGAIFGLGPGLLIASFASSIGATLAFLMSRLLLKDWVQSKFSTYLKTINEGVEKDGPFFLFTLRLIPLIPFFAINLLMGLMPISAWRFYWVSQLGMLAGTAVYVNAGAEFADLITQGSAQNSGFSLAGIMTPGLLGALVLLAIFPWLARSVMNRIQAKRALTKRAKGRAKPKKFDDNLIVIGGGAAGLVSSIIGSAVKAKVTLIEKHKMGGDCLNTGCVPSKAIIHAAKIVHENKKSHSTGLLLGEPASVDFQKVMTHVHDSIKAIEPHDSVERYEGLGVSCATGQAKIISPWEVEIQHASGAVEIRSAANIIIATGGRPRIPKIPGLDQVTYYTSDTLWQITALPKRLLILGAGPIGCELGQAFARLGSQVTMVDKGQFLMPREDEDVSQLVADAMVAEGVNHVPGRSISKFEPSNSGHSAVLDNGDAIEFDALLLAIGREGNTEHLGLENVDLVTDNNGFLAVDEYLQTECPTIYACGDVIGGYQFTHVSAHEAWFAAVNSLFGRFKRFKADYRVIPWATFTSPEVARVGISEKEAKRQNIPYESTQYGLDDLDRAITDDAATGFVRVLTVPGKDKILGATIVGPRADDLIATFVIGMKHGLGLNKVLGTIHAYPTYMEANKFVAGQWKRKQVSVKLLALVAWYNRKNL</sequence>
<dbReference type="InterPro" id="IPR004099">
    <property type="entry name" value="Pyr_nucl-diS_OxRdtase_dimer"/>
</dbReference>
<dbReference type="GO" id="GO:0016152">
    <property type="term" value="F:mercury (II) reductase (NADP+) activity"/>
    <property type="evidence" value="ECO:0007669"/>
    <property type="project" value="UniProtKB-EC"/>
</dbReference>
<dbReference type="Pfam" id="PF02852">
    <property type="entry name" value="Pyr_redox_dim"/>
    <property type="match status" value="1"/>
</dbReference>
<dbReference type="PANTHER" id="PTHR43014:SF2">
    <property type="entry name" value="MERCURIC REDUCTASE"/>
    <property type="match status" value="1"/>
</dbReference>
<dbReference type="EC" id="1.16.1.1" evidence="14"/>
<evidence type="ECO:0000256" key="9">
    <source>
        <dbReference type="RuleBase" id="RU003691"/>
    </source>
</evidence>
<gene>
    <name evidence="14" type="primary">merA</name>
    <name evidence="14" type="ORF">OLEAN_C00650</name>
</gene>
<dbReference type="HOGENOM" id="CLU_016755_1_0_6"/>
<feature type="transmembrane region" description="Helical" evidence="10">
    <location>
        <begin position="77"/>
        <end position="99"/>
    </location>
</feature>
<dbReference type="Pfam" id="PF07992">
    <property type="entry name" value="Pyr_redox_2"/>
    <property type="match status" value="1"/>
</dbReference>
<dbReference type="InterPro" id="IPR032816">
    <property type="entry name" value="VTT_dom"/>
</dbReference>
<dbReference type="Pfam" id="PF09335">
    <property type="entry name" value="VTT_dom"/>
    <property type="match status" value="1"/>
</dbReference>
<keyword evidence="10" id="KW-0472">Membrane</keyword>
<feature type="transmembrane region" description="Helical" evidence="10">
    <location>
        <begin position="40"/>
        <end position="65"/>
    </location>
</feature>
<protein>
    <submittedName>
        <fullName evidence="14">Mercuric reductase</fullName>
        <ecNumber evidence="14">1.16.1.1</ecNumber>
    </submittedName>
</protein>
<dbReference type="InterPro" id="IPR016156">
    <property type="entry name" value="FAD/NAD-linked_Rdtase_dimer_sf"/>
</dbReference>
<dbReference type="InterPro" id="IPR012999">
    <property type="entry name" value="Pyr_OxRdtase_I_AS"/>
</dbReference>
<keyword evidence="15" id="KW-1185">Reference proteome</keyword>
<proteinExistence type="inferred from homology"/>
<keyword evidence="5" id="KW-0521">NADP</keyword>
<feature type="transmembrane region" description="Helical" evidence="10">
    <location>
        <begin position="124"/>
        <end position="147"/>
    </location>
</feature>
<name>R4YJ95_OLEAN</name>
<feature type="transmembrane region" description="Helical" evidence="10">
    <location>
        <begin position="192"/>
        <end position="214"/>
    </location>
</feature>
<dbReference type="InterPro" id="IPR023753">
    <property type="entry name" value="FAD/NAD-binding_dom"/>
</dbReference>
<keyword evidence="10" id="KW-1133">Transmembrane helix</keyword>
<reference evidence="14 15" key="1">
    <citation type="journal article" date="2013" name="Nat. Commun.">
        <title>Genome sequence and functional genomic analysis of the oil-degrading bacterium Oleispira antarctica.</title>
        <authorList>
            <person name="Kube M."/>
            <person name="Chernikova T.N."/>
            <person name="Al-Ramahi Y."/>
            <person name="Beloqui A."/>
            <person name="Lopez-Cortez N."/>
            <person name="Guazzaroni M.E."/>
            <person name="Heipieper H.J."/>
            <person name="Klages S."/>
            <person name="Kotsyurbenko O.R."/>
            <person name="Langer I."/>
            <person name="Nechitaylo T.Y."/>
            <person name="Lunsdorf H."/>
            <person name="Fernandez M."/>
            <person name="Juarez S."/>
            <person name="Ciordia S."/>
            <person name="Singer A."/>
            <person name="Kagan O."/>
            <person name="Egorova O."/>
            <person name="Petit P.A."/>
            <person name="Stogios P."/>
            <person name="Kim Y."/>
            <person name="Tchigvintsev A."/>
            <person name="Flick R."/>
            <person name="Denaro R."/>
            <person name="Genovese M."/>
            <person name="Albar J.P."/>
            <person name="Reva O.N."/>
            <person name="Martinez-Gomariz M."/>
            <person name="Tran H."/>
            <person name="Ferrer M."/>
            <person name="Savchenko A."/>
            <person name="Yakunin A.F."/>
            <person name="Yakimov M.M."/>
            <person name="Golyshina O.V."/>
            <person name="Reinhardt R."/>
            <person name="Golyshin P.N."/>
        </authorList>
    </citation>
    <scope>NUCLEOTIDE SEQUENCE [LARGE SCALE GENOMIC DNA]</scope>
</reference>
<evidence type="ECO:0000256" key="7">
    <source>
        <dbReference type="ARBA" id="ARBA00023157"/>
    </source>
</evidence>
<keyword evidence="8 9" id="KW-0676">Redox-active center</keyword>
<organism evidence="14 15">
    <name type="scientific">Oleispira antarctica RB-8</name>
    <dbReference type="NCBI Taxonomy" id="698738"/>
    <lineage>
        <taxon>Bacteria</taxon>
        <taxon>Pseudomonadati</taxon>
        <taxon>Pseudomonadota</taxon>
        <taxon>Gammaproteobacteria</taxon>
        <taxon>Oceanospirillales</taxon>
        <taxon>Oceanospirillaceae</taxon>
        <taxon>Oleispira</taxon>
    </lineage>
</organism>
<dbReference type="GO" id="GO:0003955">
    <property type="term" value="F:NAD(P)H dehydrogenase (quinone) activity"/>
    <property type="evidence" value="ECO:0007669"/>
    <property type="project" value="TreeGrafter"/>
</dbReference>
<dbReference type="Proteomes" id="UP000032749">
    <property type="component" value="Chromosome"/>
</dbReference>
<evidence type="ECO:0000259" key="13">
    <source>
        <dbReference type="Pfam" id="PF09335"/>
    </source>
</evidence>
<evidence type="ECO:0000256" key="2">
    <source>
        <dbReference type="ARBA" id="ARBA00007532"/>
    </source>
</evidence>
<dbReference type="PRINTS" id="PR00368">
    <property type="entry name" value="FADPNR"/>
</dbReference>
<keyword evidence="6 9" id="KW-0560">Oxidoreductase</keyword>
<dbReference type="GO" id="GO:0016668">
    <property type="term" value="F:oxidoreductase activity, acting on a sulfur group of donors, NAD(P) as acceptor"/>
    <property type="evidence" value="ECO:0007669"/>
    <property type="project" value="InterPro"/>
</dbReference>
<dbReference type="PRINTS" id="PR00411">
    <property type="entry name" value="PNDRDTASEI"/>
</dbReference>
<dbReference type="InterPro" id="IPR036188">
    <property type="entry name" value="FAD/NAD-bd_sf"/>
</dbReference>
<evidence type="ECO:0000256" key="10">
    <source>
        <dbReference type="SAM" id="Phobius"/>
    </source>
</evidence>
<keyword evidence="4 9" id="KW-0274">FAD</keyword>
<feature type="transmembrane region" description="Helical" evidence="10">
    <location>
        <begin position="154"/>
        <end position="172"/>
    </location>
</feature>
<evidence type="ECO:0000256" key="4">
    <source>
        <dbReference type="ARBA" id="ARBA00022827"/>
    </source>
</evidence>